<evidence type="ECO:0000313" key="2">
    <source>
        <dbReference type="Proteomes" id="UP000234667"/>
    </source>
</evidence>
<gene>
    <name evidence="1" type="ORF">CWN49_25590</name>
</gene>
<reference evidence="1 2" key="2">
    <citation type="submission" date="2018-01" db="EMBL/GenBank/DDBJ databases">
        <title>Genomic study of Klebsiella pneumoniae.</title>
        <authorList>
            <person name="Yang Y."/>
            <person name="Bicalho R."/>
        </authorList>
    </citation>
    <scope>NUCLEOTIDE SEQUENCE [LARGE SCALE GENOMIC DNA]</scope>
    <source>
        <strain evidence="1 2">A10</strain>
    </source>
</reference>
<accession>A0A2J5PEB6</accession>
<protein>
    <submittedName>
        <fullName evidence="1">Uncharacterized protein</fullName>
    </submittedName>
</protein>
<evidence type="ECO:0000313" key="1">
    <source>
        <dbReference type="EMBL" id="PLO64371.1"/>
    </source>
</evidence>
<dbReference type="EMBL" id="PIDR01001042">
    <property type="protein sequence ID" value="PLO64371.1"/>
    <property type="molecule type" value="Genomic_DNA"/>
</dbReference>
<sequence>MRPAFTVFGQSQTYTLNALSCCILVSSEVSHHIARMVNPLSVHTYTGLHIPATRSGIGISRNPAGPLRHNAAMHVPYTV</sequence>
<dbReference type="AlphaFoldDB" id="A0A2J5PEB6"/>
<comment type="caution">
    <text evidence="1">The sequence shown here is derived from an EMBL/GenBank/DDBJ whole genome shotgun (WGS) entry which is preliminary data.</text>
</comment>
<dbReference type="Proteomes" id="UP000234667">
    <property type="component" value="Unassembled WGS sequence"/>
</dbReference>
<organism evidence="1 2">
    <name type="scientific">Klebsiella michiganensis</name>
    <dbReference type="NCBI Taxonomy" id="1134687"/>
    <lineage>
        <taxon>Bacteria</taxon>
        <taxon>Pseudomonadati</taxon>
        <taxon>Pseudomonadota</taxon>
        <taxon>Gammaproteobacteria</taxon>
        <taxon>Enterobacterales</taxon>
        <taxon>Enterobacteriaceae</taxon>
        <taxon>Klebsiella/Raoultella group</taxon>
        <taxon>Klebsiella</taxon>
    </lineage>
</organism>
<proteinExistence type="predicted"/>
<reference evidence="1 2" key="1">
    <citation type="submission" date="2017-11" db="EMBL/GenBank/DDBJ databases">
        <authorList>
            <person name="Han C.G."/>
        </authorList>
    </citation>
    <scope>NUCLEOTIDE SEQUENCE [LARGE SCALE GENOMIC DNA]</scope>
    <source>
        <strain evidence="1 2">A10</strain>
    </source>
</reference>
<name>A0A2J5PEB6_9ENTR</name>